<dbReference type="AlphaFoldDB" id="A0AAW0LUC5"/>
<protein>
    <recommendedName>
        <fullName evidence="3">Transmembrane protein</fullName>
    </recommendedName>
</protein>
<dbReference type="EMBL" id="PKMF04000053">
    <property type="protein sequence ID" value="KAK7854621.1"/>
    <property type="molecule type" value="Genomic_DNA"/>
</dbReference>
<evidence type="ECO:0008006" key="3">
    <source>
        <dbReference type="Google" id="ProtNLM"/>
    </source>
</evidence>
<accession>A0AAW0LUC5</accession>
<name>A0AAW0LUC5_QUESU</name>
<gene>
    <name evidence="1" type="ORF">CFP56_031489</name>
</gene>
<dbReference type="Proteomes" id="UP000237347">
    <property type="component" value="Unassembled WGS sequence"/>
</dbReference>
<organism evidence="1 2">
    <name type="scientific">Quercus suber</name>
    <name type="common">Cork oak</name>
    <dbReference type="NCBI Taxonomy" id="58331"/>
    <lineage>
        <taxon>Eukaryota</taxon>
        <taxon>Viridiplantae</taxon>
        <taxon>Streptophyta</taxon>
        <taxon>Embryophyta</taxon>
        <taxon>Tracheophyta</taxon>
        <taxon>Spermatophyta</taxon>
        <taxon>Magnoliopsida</taxon>
        <taxon>eudicotyledons</taxon>
        <taxon>Gunneridae</taxon>
        <taxon>Pentapetalae</taxon>
        <taxon>rosids</taxon>
        <taxon>fabids</taxon>
        <taxon>Fagales</taxon>
        <taxon>Fagaceae</taxon>
        <taxon>Quercus</taxon>
    </lineage>
</organism>
<proteinExistence type="predicted"/>
<evidence type="ECO:0000313" key="2">
    <source>
        <dbReference type="Proteomes" id="UP000237347"/>
    </source>
</evidence>
<evidence type="ECO:0000313" key="1">
    <source>
        <dbReference type="EMBL" id="KAK7854621.1"/>
    </source>
</evidence>
<sequence>MMSYNSWSFNLSSVKMVRKEKLVIALAWLLLMASIIMSANAMVGARLNKVEHMVHPQGCRCCWFIWKPVIRCGKVCCEDGCCTQT</sequence>
<keyword evidence="2" id="KW-1185">Reference proteome</keyword>
<reference evidence="1 2" key="1">
    <citation type="journal article" date="2018" name="Sci. Data">
        <title>The draft genome sequence of cork oak.</title>
        <authorList>
            <person name="Ramos A.M."/>
            <person name="Usie A."/>
            <person name="Barbosa P."/>
            <person name="Barros P.M."/>
            <person name="Capote T."/>
            <person name="Chaves I."/>
            <person name="Simoes F."/>
            <person name="Abreu I."/>
            <person name="Carrasquinho I."/>
            <person name="Faro C."/>
            <person name="Guimaraes J.B."/>
            <person name="Mendonca D."/>
            <person name="Nobrega F."/>
            <person name="Rodrigues L."/>
            <person name="Saibo N.J.M."/>
            <person name="Varela M.C."/>
            <person name="Egas C."/>
            <person name="Matos J."/>
            <person name="Miguel C.M."/>
            <person name="Oliveira M.M."/>
            <person name="Ricardo C.P."/>
            <person name="Goncalves S."/>
        </authorList>
    </citation>
    <scope>NUCLEOTIDE SEQUENCE [LARGE SCALE GENOMIC DNA]</scope>
    <source>
        <strain evidence="2">cv. HL8</strain>
    </source>
</reference>
<comment type="caution">
    <text evidence="1">The sequence shown here is derived from an EMBL/GenBank/DDBJ whole genome shotgun (WGS) entry which is preliminary data.</text>
</comment>